<name>A0ACC1MLK2_9APHY</name>
<organism evidence="1 2">
    <name type="scientific">Trametes sanguinea</name>
    <dbReference type="NCBI Taxonomy" id="158606"/>
    <lineage>
        <taxon>Eukaryota</taxon>
        <taxon>Fungi</taxon>
        <taxon>Dikarya</taxon>
        <taxon>Basidiomycota</taxon>
        <taxon>Agaricomycotina</taxon>
        <taxon>Agaricomycetes</taxon>
        <taxon>Polyporales</taxon>
        <taxon>Polyporaceae</taxon>
        <taxon>Trametes</taxon>
    </lineage>
</organism>
<keyword evidence="2" id="KW-1185">Reference proteome</keyword>
<proteinExistence type="predicted"/>
<reference evidence="1" key="1">
    <citation type="submission" date="2022-08" db="EMBL/GenBank/DDBJ databases">
        <title>Genome Sequence of Pycnoporus sanguineus.</title>
        <authorList>
            <person name="Buettner E."/>
        </authorList>
    </citation>
    <scope>NUCLEOTIDE SEQUENCE</scope>
    <source>
        <strain evidence="1">CG-C14</strain>
    </source>
</reference>
<accession>A0ACC1MLK2</accession>
<gene>
    <name evidence="1" type="ORF">NUW54_g13593</name>
</gene>
<evidence type="ECO:0000313" key="2">
    <source>
        <dbReference type="Proteomes" id="UP001144978"/>
    </source>
</evidence>
<protein>
    <submittedName>
        <fullName evidence="1">Uncharacterized protein</fullName>
    </submittedName>
</protein>
<evidence type="ECO:0000313" key="1">
    <source>
        <dbReference type="EMBL" id="KAJ2967151.1"/>
    </source>
</evidence>
<sequence length="140" mass="16628">MSTYNKKYTHRPMQYNAAFEPSFIDAIRLQSLRLDRLRQLLTEQVLGLDPHPRRLAVRQLEQRRQQGLTELLRRFPRKERRQVIDRDDREWWVTLAIEDRKRVVRVRRVATDVNHHAQPPVLPSGSDLLLGQEGGMGELR</sequence>
<comment type="caution">
    <text evidence="1">The sequence shown here is derived from an EMBL/GenBank/DDBJ whole genome shotgun (WGS) entry which is preliminary data.</text>
</comment>
<dbReference type="Proteomes" id="UP001144978">
    <property type="component" value="Unassembled WGS sequence"/>
</dbReference>
<dbReference type="EMBL" id="JANSHE010006413">
    <property type="protein sequence ID" value="KAJ2967151.1"/>
    <property type="molecule type" value="Genomic_DNA"/>
</dbReference>